<evidence type="ECO:0000313" key="8">
    <source>
        <dbReference type="Proteomes" id="UP000017023"/>
    </source>
</evidence>
<keyword evidence="4 5" id="KW-0472">Membrane</keyword>
<feature type="transmembrane region" description="Helical" evidence="5">
    <location>
        <begin position="46"/>
        <end position="66"/>
    </location>
</feature>
<keyword evidence="3 5" id="KW-1133">Transmembrane helix</keyword>
<protein>
    <submittedName>
        <fullName evidence="7">ABC transporter, ATP-binding domain protein</fullName>
    </submittedName>
</protein>
<dbReference type="GO" id="GO:0005886">
    <property type="term" value="C:plasma membrane"/>
    <property type="evidence" value="ECO:0007669"/>
    <property type="project" value="UniProtKB-SubCell"/>
</dbReference>
<dbReference type="InterPro" id="IPR036640">
    <property type="entry name" value="ABC1_TM_sf"/>
</dbReference>
<dbReference type="Proteomes" id="UP000017023">
    <property type="component" value="Unassembled WGS sequence"/>
</dbReference>
<dbReference type="PANTHER" id="PTHR43394:SF1">
    <property type="entry name" value="ATP-BINDING CASSETTE SUB-FAMILY B MEMBER 10, MITOCHONDRIAL"/>
    <property type="match status" value="1"/>
</dbReference>
<comment type="caution">
    <text evidence="7">The sequence shown here is derived from an EMBL/GenBank/DDBJ whole genome shotgun (WGS) entry which is preliminary data.</text>
</comment>
<dbReference type="PATRIC" id="fig|1395125.3.peg.2405"/>
<dbReference type="RefSeq" id="WP_021826329.1">
    <property type="nucleotide sequence ID" value="NZ_AWGW01000029.1"/>
</dbReference>
<keyword evidence="7" id="KW-0547">Nucleotide-binding</keyword>
<sequence length="180" mass="19796">MLRSIFAAAKGGLYVSGGIQIVEQSMVIAILWIGSSQVINQNITPGTLMMFYSLVGYVTTPISSLISSNSTIQEALIVSDRLFQIMDLEQEETNNDTITLSTDMIGDICFDNVTFRYGSRKFVFDNFNLTILKGRTTAVVDESDSGKTTLISLLQNIYPIQSGKIKIGDYDIGRIANKSL</sequence>
<evidence type="ECO:0000256" key="3">
    <source>
        <dbReference type="ARBA" id="ARBA00022989"/>
    </source>
</evidence>
<dbReference type="Pfam" id="PF00005">
    <property type="entry name" value="ABC_tran"/>
    <property type="match status" value="1"/>
</dbReference>
<dbReference type="EMBL" id="AWGW01000029">
    <property type="protein sequence ID" value="ERJ98673.1"/>
    <property type="molecule type" value="Genomic_DNA"/>
</dbReference>
<dbReference type="SUPFAM" id="SSF52540">
    <property type="entry name" value="P-loop containing nucleoside triphosphate hydrolases"/>
    <property type="match status" value="1"/>
</dbReference>
<feature type="transmembrane region" description="Helical" evidence="5">
    <location>
        <begin position="12"/>
        <end position="34"/>
    </location>
</feature>
<dbReference type="PANTHER" id="PTHR43394">
    <property type="entry name" value="ATP-DEPENDENT PERMEASE MDL1, MITOCHONDRIAL"/>
    <property type="match status" value="1"/>
</dbReference>
<dbReference type="Gene3D" id="3.40.50.300">
    <property type="entry name" value="P-loop containing nucleotide triphosphate hydrolases"/>
    <property type="match status" value="1"/>
</dbReference>
<dbReference type="GO" id="GO:0015421">
    <property type="term" value="F:ABC-type oligopeptide transporter activity"/>
    <property type="evidence" value="ECO:0007669"/>
    <property type="project" value="TreeGrafter"/>
</dbReference>
<evidence type="ECO:0000256" key="2">
    <source>
        <dbReference type="ARBA" id="ARBA00022692"/>
    </source>
</evidence>
<accession>U2MHD1</accession>
<dbReference type="InterPro" id="IPR003439">
    <property type="entry name" value="ABC_transporter-like_ATP-bd"/>
</dbReference>
<proteinExistence type="predicted"/>
<organism evidence="7 8">
    <name type="scientific">Segatella salivae F0493</name>
    <dbReference type="NCBI Taxonomy" id="1395125"/>
    <lineage>
        <taxon>Bacteria</taxon>
        <taxon>Pseudomonadati</taxon>
        <taxon>Bacteroidota</taxon>
        <taxon>Bacteroidia</taxon>
        <taxon>Bacteroidales</taxon>
        <taxon>Prevotellaceae</taxon>
        <taxon>Segatella</taxon>
    </lineage>
</organism>
<keyword evidence="7" id="KW-0067">ATP-binding</keyword>
<dbReference type="InterPro" id="IPR027417">
    <property type="entry name" value="P-loop_NTPase"/>
</dbReference>
<dbReference type="PROSITE" id="PS50929">
    <property type="entry name" value="ABC_TM1F"/>
    <property type="match status" value="1"/>
</dbReference>
<dbReference type="GO" id="GO:0016887">
    <property type="term" value="F:ATP hydrolysis activity"/>
    <property type="evidence" value="ECO:0007669"/>
    <property type="project" value="InterPro"/>
</dbReference>
<evidence type="ECO:0000256" key="5">
    <source>
        <dbReference type="SAM" id="Phobius"/>
    </source>
</evidence>
<reference evidence="7 8" key="1">
    <citation type="submission" date="2013-08" db="EMBL/GenBank/DDBJ databases">
        <authorList>
            <person name="Durkin A.S."/>
            <person name="Haft D.R."/>
            <person name="McCorrison J."/>
            <person name="Torralba M."/>
            <person name="Gillis M."/>
            <person name="Haft D.H."/>
            <person name="Methe B."/>
            <person name="Sutton G."/>
            <person name="Nelson K.E."/>
        </authorList>
    </citation>
    <scope>NUCLEOTIDE SEQUENCE [LARGE SCALE GENOMIC DNA]</scope>
    <source>
        <strain evidence="7 8">F0493</strain>
    </source>
</reference>
<dbReference type="Gene3D" id="1.20.1560.10">
    <property type="entry name" value="ABC transporter type 1, transmembrane domain"/>
    <property type="match status" value="1"/>
</dbReference>
<evidence type="ECO:0000256" key="1">
    <source>
        <dbReference type="ARBA" id="ARBA00004651"/>
    </source>
</evidence>
<dbReference type="InterPro" id="IPR011527">
    <property type="entry name" value="ABC1_TM_dom"/>
</dbReference>
<name>U2MHD1_9BACT</name>
<dbReference type="InterPro" id="IPR039421">
    <property type="entry name" value="Type_1_exporter"/>
</dbReference>
<dbReference type="GO" id="GO:0005524">
    <property type="term" value="F:ATP binding"/>
    <property type="evidence" value="ECO:0007669"/>
    <property type="project" value="UniProtKB-KW"/>
</dbReference>
<keyword evidence="2 5" id="KW-0812">Transmembrane</keyword>
<evidence type="ECO:0000256" key="4">
    <source>
        <dbReference type="ARBA" id="ARBA00023136"/>
    </source>
</evidence>
<evidence type="ECO:0000313" key="7">
    <source>
        <dbReference type="EMBL" id="ERJ98673.1"/>
    </source>
</evidence>
<dbReference type="GeneID" id="78499321"/>
<comment type="subcellular location">
    <subcellularLocation>
        <location evidence="1">Cell membrane</location>
        <topology evidence="1">Multi-pass membrane protein</topology>
    </subcellularLocation>
</comment>
<gene>
    <name evidence="7" type="ORF">HMPREF9145_1814</name>
</gene>
<dbReference type="AlphaFoldDB" id="U2MHD1"/>
<evidence type="ECO:0000259" key="6">
    <source>
        <dbReference type="PROSITE" id="PS50929"/>
    </source>
</evidence>
<feature type="domain" description="ABC transmembrane type-1" evidence="6">
    <location>
        <begin position="1"/>
        <end position="74"/>
    </location>
</feature>